<reference evidence="1 2" key="1">
    <citation type="journal article" date="2016" name="Nat. Commun.">
        <title>Ectomycorrhizal ecology is imprinted in the genome of the dominant symbiotic fungus Cenococcum geophilum.</title>
        <authorList>
            <consortium name="DOE Joint Genome Institute"/>
            <person name="Peter M."/>
            <person name="Kohler A."/>
            <person name="Ohm R.A."/>
            <person name="Kuo A."/>
            <person name="Krutzmann J."/>
            <person name="Morin E."/>
            <person name="Arend M."/>
            <person name="Barry K.W."/>
            <person name="Binder M."/>
            <person name="Choi C."/>
            <person name="Clum A."/>
            <person name="Copeland A."/>
            <person name="Grisel N."/>
            <person name="Haridas S."/>
            <person name="Kipfer T."/>
            <person name="LaButti K."/>
            <person name="Lindquist E."/>
            <person name="Lipzen A."/>
            <person name="Maire R."/>
            <person name="Meier B."/>
            <person name="Mihaltcheva S."/>
            <person name="Molinier V."/>
            <person name="Murat C."/>
            <person name="Poggeler S."/>
            <person name="Quandt C.A."/>
            <person name="Sperisen C."/>
            <person name="Tritt A."/>
            <person name="Tisserant E."/>
            <person name="Crous P.W."/>
            <person name="Henrissat B."/>
            <person name="Nehls U."/>
            <person name="Egli S."/>
            <person name="Spatafora J.W."/>
            <person name="Grigoriev I.V."/>
            <person name="Martin F.M."/>
        </authorList>
    </citation>
    <scope>NUCLEOTIDE SEQUENCE [LARGE SCALE GENOMIC DNA]</scope>
    <source>
        <strain evidence="1 2">CBS 207.34</strain>
    </source>
</reference>
<evidence type="ECO:0000313" key="1">
    <source>
        <dbReference type="EMBL" id="OCL13210.1"/>
    </source>
</evidence>
<dbReference type="AlphaFoldDB" id="A0A8E2F9S5"/>
<keyword evidence="2" id="KW-1185">Reference proteome</keyword>
<accession>A0A8E2F9S5</accession>
<organism evidence="1 2">
    <name type="scientific">Glonium stellatum</name>
    <dbReference type="NCBI Taxonomy" id="574774"/>
    <lineage>
        <taxon>Eukaryota</taxon>
        <taxon>Fungi</taxon>
        <taxon>Dikarya</taxon>
        <taxon>Ascomycota</taxon>
        <taxon>Pezizomycotina</taxon>
        <taxon>Dothideomycetes</taxon>
        <taxon>Pleosporomycetidae</taxon>
        <taxon>Gloniales</taxon>
        <taxon>Gloniaceae</taxon>
        <taxon>Glonium</taxon>
    </lineage>
</organism>
<name>A0A8E2F9S5_9PEZI</name>
<evidence type="ECO:0000313" key="2">
    <source>
        <dbReference type="Proteomes" id="UP000250140"/>
    </source>
</evidence>
<proteinExistence type="predicted"/>
<dbReference type="EMBL" id="KV748764">
    <property type="protein sequence ID" value="OCL13210.1"/>
    <property type="molecule type" value="Genomic_DNA"/>
</dbReference>
<protein>
    <submittedName>
        <fullName evidence="1">Uncharacterized protein</fullName>
    </submittedName>
</protein>
<dbReference type="Proteomes" id="UP000250140">
    <property type="component" value="Unassembled WGS sequence"/>
</dbReference>
<dbReference type="OrthoDB" id="5272396at2759"/>
<dbReference type="PANTHER" id="PTHR42085">
    <property type="entry name" value="F-BOX DOMAIN-CONTAINING PROTEIN"/>
    <property type="match status" value="1"/>
</dbReference>
<dbReference type="InterPro" id="IPR038883">
    <property type="entry name" value="AN11006-like"/>
</dbReference>
<sequence length="276" mass="32019">MLRRRSLRHSPTHASANTCHTLVLRSCNSSKTPVTTTWQQSQKASDCLSFLELPSEIRNMIYVHIWDHRRKCFAFIRLDPCSNTSRLQVMQTDPGESHDGRDDENTVAMLQTCHQIHAEFCSLVYLTPVLFHLRYPGIHEINISQIYAGFVRTVYLPVLLIGDNSPEYAWRAILQESHAILRMLPALSNIYVQIFSAGEQVSRSWEPFQGSEEQLQQVDRMLKWIRTMYKIDRVEIPDQLFLVPRIGKDPTGTLISAILQIAKERQRKTRKRQRTS</sequence>
<dbReference type="PANTHER" id="PTHR42085:SF1">
    <property type="entry name" value="F-BOX DOMAIN-CONTAINING PROTEIN"/>
    <property type="match status" value="1"/>
</dbReference>
<gene>
    <name evidence="1" type="ORF">AOQ84DRAFT_385557</name>
</gene>